<dbReference type="InterPro" id="IPR021942">
    <property type="entry name" value="DUF3557"/>
</dbReference>
<keyword evidence="1" id="KW-1185">Reference proteome</keyword>
<name>A0A1I7UDU1_9PELO</name>
<dbReference type="WBParaSite" id="Csp11.Scaffold629.g8322.t1">
    <property type="protein sequence ID" value="Csp11.Scaffold629.g8322.t1"/>
    <property type="gene ID" value="Csp11.Scaffold629.g8322"/>
</dbReference>
<protein>
    <submittedName>
        <fullName evidence="2">F-box domain-containing protein</fullName>
    </submittedName>
</protein>
<dbReference type="PANTHER" id="PTHR31379">
    <property type="entry name" value="F-BOX C PROTEIN-RELATED-RELATED"/>
    <property type="match status" value="1"/>
</dbReference>
<evidence type="ECO:0000313" key="1">
    <source>
        <dbReference type="Proteomes" id="UP000095282"/>
    </source>
</evidence>
<organism evidence="1 2">
    <name type="scientific">Caenorhabditis tropicalis</name>
    <dbReference type="NCBI Taxonomy" id="1561998"/>
    <lineage>
        <taxon>Eukaryota</taxon>
        <taxon>Metazoa</taxon>
        <taxon>Ecdysozoa</taxon>
        <taxon>Nematoda</taxon>
        <taxon>Chromadorea</taxon>
        <taxon>Rhabditida</taxon>
        <taxon>Rhabditina</taxon>
        <taxon>Rhabditomorpha</taxon>
        <taxon>Rhabditoidea</taxon>
        <taxon>Rhabditidae</taxon>
        <taxon>Peloderinae</taxon>
        <taxon>Caenorhabditis</taxon>
    </lineage>
</organism>
<dbReference type="PANTHER" id="PTHR31379:SF1">
    <property type="entry name" value="F-BOX C PROTEIN-RELATED"/>
    <property type="match status" value="1"/>
</dbReference>
<reference evidence="2" key="1">
    <citation type="submission" date="2016-11" db="UniProtKB">
        <authorList>
            <consortium name="WormBaseParasite"/>
        </authorList>
    </citation>
    <scope>IDENTIFICATION</scope>
</reference>
<accession>A0A1I7UDU1</accession>
<sequence length="465" mass="54840">MNSKPLTYDSLKTVIEYMDPNTRFLLSSRAPSIRSTERVVPLRIGKLVFNKHEITVNQTVYEYGIYQVDNEVPYKISGYSTLSLKWTHDVDEFGTRDYITEAGGMLPGNNGEFYEYNLFGCRDSENVPTNEGRLQKLRRILEVEKQRLDQLMNYRPTNRPNFRRKTFLDVFSNNIFKLYTIEDLEEFETQEMLQKGIEYKKERIKQMEKELILFENKKYNIRPRFEIHLTKRQGDSEPCVIERLKYTGDLHKAEVSLREFMFSKRHHIIQVRKLTIYENCPIPISPKMRITCLSIREGAAIESVKLFIHESSLPLEKLKLNIETQGLDHDFIRTSKILELYGEIDMEIPDIQNLSNPKVEFDWANFDFFFEGGMINLIKNWIETDKPIGTCFIFHGIHRKKNCIVVMNLVRAQIDGAVLENKCVDIPMNKSSILKVSYEWSRKEALIRMDVVPHDFDFINFDFLF</sequence>
<evidence type="ECO:0000313" key="2">
    <source>
        <dbReference type="WBParaSite" id="Csp11.Scaffold629.g8322.t1"/>
    </source>
</evidence>
<dbReference type="AlphaFoldDB" id="A0A1I7UDU1"/>
<dbReference type="Pfam" id="PF12078">
    <property type="entry name" value="DUF3557"/>
    <property type="match status" value="1"/>
</dbReference>
<proteinExistence type="predicted"/>
<dbReference type="Proteomes" id="UP000095282">
    <property type="component" value="Unplaced"/>
</dbReference>